<name>A0A9P8L543_9PEZI</name>
<feature type="region of interest" description="Disordered" evidence="1">
    <location>
        <begin position="441"/>
        <end position="471"/>
    </location>
</feature>
<accession>A0A9P8L543</accession>
<dbReference type="AlphaFoldDB" id="A0A9P8L543"/>
<dbReference type="PANTHER" id="PTHR28067">
    <property type="entry name" value="DNA REPLICATION REGULATOR SLD3"/>
    <property type="match status" value="1"/>
</dbReference>
<evidence type="ECO:0000256" key="1">
    <source>
        <dbReference type="SAM" id="MobiDB-lite"/>
    </source>
</evidence>
<keyword evidence="4" id="KW-1185">Reference proteome</keyword>
<protein>
    <recommendedName>
        <fullName evidence="2">DNA replication regulator Sld3 C-terminal domain-containing protein</fullName>
    </recommendedName>
</protein>
<comment type="caution">
    <text evidence="3">The sequence shown here is derived from an EMBL/GenBank/DDBJ whole genome shotgun (WGS) entry which is preliminary data.</text>
</comment>
<dbReference type="EMBL" id="JAGHQL010000023">
    <property type="protein sequence ID" value="KAH0544099.1"/>
    <property type="molecule type" value="Genomic_DNA"/>
</dbReference>
<feature type="compositionally biased region" description="Polar residues" evidence="1">
    <location>
        <begin position="516"/>
        <end position="528"/>
    </location>
</feature>
<evidence type="ECO:0000313" key="3">
    <source>
        <dbReference type="EMBL" id="KAH0544099.1"/>
    </source>
</evidence>
<dbReference type="GO" id="GO:0006270">
    <property type="term" value="P:DNA replication initiation"/>
    <property type="evidence" value="ECO:0007669"/>
    <property type="project" value="InterPro"/>
</dbReference>
<organism evidence="3 4">
    <name type="scientific">Glutinoglossum americanum</name>
    <dbReference type="NCBI Taxonomy" id="1670608"/>
    <lineage>
        <taxon>Eukaryota</taxon>
        <taxon>Fungi</taxon>
        <taxon>Dikarya</taxon>
        <taxon>Ascomycota</taxon>
        <taxon>Pezizomycotina</taxon>
        <taxon>Geoglossomycetes</taxon>
        <taxon>Geoglossales</taxon>
        <taxon>Geoglossaceae</taxon>
        <taxon>Glutinoglossum</taxon>
    </lineage>
</organism>
<sequence>MGGVSLAHAIDQTRPACNDAAPPQDASIGIFDAPASRKRKRASSIGELLVEPFVIRPHPGSIPNTPQILEPILIIPRSHLPLSYLDYAAGSTTIPTARLFSAHIKKLESRILGDGVGKDPVVLIARAETDRSLYAIEWVSKGIYALCGLGGWVREEALLGATLCPRDGSLPAIMDHGTAAKDSMWWMIARVNPLLPSAVESQSKRADTKGAPAVLLSMKHGKPIVPFEPPYLQENSGSGSQGDQPKGIAITQSPEPMESPAATGQSAQQIFDMIRTQYLETLYISKASLAYFPKGPLSRARAVFSADHGTSMLQNDLVTFLRSLVLSLSLVDKKYKNSIPEFLGSLPALNFSEDDVDALVTKGRKKRRSKMKPGKDGLYPGEDYYLRKWWMDRQSDHSMALSGERESNAGQIKRRIANLRTRETELQIILILEIFTLQESSQSKGQNEDRKKHNAEIPRREKGEKAKKKSNKNPNLALVLDLLVDRLCIWQSVSSEDGATAALGKEGLGDSKASDPDNTVIGSPNTKNLEAKSNDDHLRDFYNEVIMPFYAARLPEHCNTVSRKLGGLTGSSSIRLPLAKATRSKKTSSRPGDAVKRVAPRSRKTLERVLTEEKKARSISRGPSIPPTLAHSAAASVVPGLKRETKECSLWTVPTKDSQPPMNVCRGGVLKSKRFSQREIDMSFTTIATNATSAKLQRRAKVEEELKEAITALKKPNRGLAIKEFVETSERRALSSSSLGRGKKLVKNTLNVQVMATPKGNRKTGVVSMTPPVYQNRPQPLGEQKPTPGTKGHHVPQSITRPYQAPQPPGERLPVSQSIEQPMRHTLQPSVQDTPSRVRSRGEEHMLGRNTESVVGVMDNLPQLPVFRCQKSEVSHLEFEDLDRFWRNDLKKPATEAAMEIQRTPFMSAGNSVWAVAEVGFQGTPLKSVESNSRTMIGVGVQETPIKGTKRVEAGEALSTGRDASIYEALGWDEVDDLA</sequence>
<evidence type="ECO:0000259" key="2">
    <source>
        <dbReference type="Pfam" id="PF08639"/>
    </source>
</evidence>
<feature type="compositionally biased region" description="Polar residues" evidence="1">
    <location>
        <begin position="827"/>
        <end position="837"/>
    </location>
</feature>
<dbReference type="PANTHER" id="PTHR28067:SF1">
    <property type="entry name" value="DNA REPLICATION REGULATOR SLD3"/>
    <property type="match status" value="1"/>
</dbReference>
<reference evidence="3" key="1">
    <citation type="submission" date="2021-03" db="EMBL/GenBank/DDBJ databases">
        <title>Comparative genomics and phylogenomic investigation of the class Geoglossomycetes provide insights into ecological specialization and systematics.</title>
        <authorList>
            <person name="Melie T."/>
            <person name="Pirro S."/>
            <person name="Miller A.N."/>
            <person name="Quandt A."/>
        </authorList>
    </citation>
    <scope>NUCLEOTIDE SEQUENCE</scope>
    <source>
        <strain evidence="3">GBOQ0MN5Z8</strain>
    </source>
</reference>
<dbReference type="OrthoDB" id="5395343at2759"/>
<dbReference type="Pfam" id="PF08639">
    <property type="entry name" value="Sld3_STD"/>
    <property type="match status" value="1"/>
</dbReference>
<feature type="region of interest" description="Disordered" evidence="1">
    <location>
        <begin position="506"/>
        <end position="532"/>
    </location>
</feature>
<feature type="domain" description="DNA replication regulator Sld3 C-terminal" evidence="2">
    <location>
        <begin position="270"/>
        <end position="837"/>
    </location>
</feature>
<dbReference type="Gene3D" id="1.20.58.2130">
    <property type="match status" value="1"/>
</dbReference>
<dbReference type="GO" id="GO:0031261">
    <property type="term" value="C:DNA replication preinitiation complex"/>
    <property type="evidence" value="ECO:0007669"/>
    <property type="project" value="TreeGrafter"/>
</dbReference>
<feature type="compositionally biased region" description="Basic and acidic residues" evidence="1">
    <location>
        <begin position="446"/>
        <end position="464"/>
    </location>
</feature>
<gene>
    <name evidence="3" type="ORF">FGG08_001717</name>
</gene>
<feature type="region of interest" description="Disordered" evidence="1">
    <location>
        <begin position="579"/>
        <end position="602"/>
    </location>
</feature>
<dbReference type="InterPro" id="IPR013948">
    <property type="entry name" value="DNA_replication_reg_Sld3_C"/>
</dbReference>
<dbReference type="InterPro" id="IPR042511">
    <property type="entry name" value="Sld3"/>
</dbReference>
<feature type="region of interest" description="Disordered" evidence="1">
    <location>
        <begin position="761"/>
        <end position="844"/>
    </location>
</feature>
<feature type="region of interest" description="Disordered" evidence="1">
    <location>
        <begin position="229"/>
        <end position="262"/>
    </location>
</feature>
<feature type="compositionally biased region" description="Polar residues" evidence="1">
    <location>
        <begin position="233"/>
        <end position="243"/>
    </location>
</feature>
<dbReference type="Proteomes" id="UP000698800">
    <property type="component" value="Unassembled WGS sequence"/>
</dbReference>
<evidence type="ECO:0000313" key="4">
    <source>
        <dbReference type="Proteomes" id="UP000698800"/>
    </source>
</evidence>
<proteinExistence type="predicted"/>